<proteinExistence type="predicted"/>
<reference evidence="9" key="2">
    <citation type="submission" date="2020-04" db="EMBL/GenBank/DDBJ databases">
        <authorList>
            <consortium name="NCBI Genome Project"/>
        </authorList>
    </citation>
    <scope>NUCLEOTIDE SEQUENCE</scope>
    <source>
        <strain evidence="9">CBS 781.70</strain>
    </source>
</reference>
<feature type="region of interest" description="Disordered" evidence="5">
    <location>
        <begin position="246"/>
        <end position="318"/>
    </location>
</feature>
<dbReference type="RefSeq" id="XP_033531650.1">
    <property type="nucleotide sequence ID" value="XM_033681986.1"/>
</dbReference>
<accession>A0A6G1FWL2</accession>
<reference evidence="9" key="3">
    <citation type="submission" date="2025-04" db="UniProtKB">
        <authorList>
            <consortium name="RefSeq"/>
        </authorList>
    </citation>
    <scope>IDENTIFICATION</scope>
    <source>
        <strain evidence="9">CBS 781.70</strain>
    </source>
</reference>
<comment type="subcellular location">
    <subcellularLocation>
        <location evidence="1">Nucleus</location>
    </subcellularLocation>
</comment>
<dbReference type="EMBL" id="ML975168">
    <property type="protein sequence ID" value="KAF1810019.1"/>
    <property type="molecule type" value="Genomic_DNA"/>
</dbReference>
<sequence length="782" mass="87571">MASEEWLQHQNNAITIALKNVSGVFEDSLSQLKEHVKLCEGRIKDKDDTIDVLRHSNESLEEENRRLREQLLSRSATKGRTNDPDSTVNYEELQRNINALTETNANLQTSTDLAVKRLKEAKTLVVSWQKYFEKKHGVCCGPGVVSQMKGFRDCTSSAGRATTPPRNIMSLASNPLPDPLVIPESPSVARHYDIEERQRLSSSIDHPPADNIHRTTMELSKQSTLPNGQNMPMERIIGYSTNDVVKSSQATEGEPLSLGAQEESLNQRDEDEPVVVSERLLPRRRPARTSSTADPSRGSPEDPIVVKEETMSSQATEGMKRTLGRVETLDDETQFSKFSPRKRMKMAPPLSAQLSSSSVGIPDRACSLPAEESQRMTGDDRRRVSGSHLQTPAALPRPQSDPEWNEAEDDMVFDQHQATLNASKRIPQERFLHPIDANFLPRATISESRRGSRRKMGSSEHKIGYLAEDATLTDQTNTPHQEKNVRSEDRLFTLLAAAEPSPRQTITPRRSPSADRRLRKSLPSHAPEPRTARKTRSKQVANVPTPQSAPPRTRVASTEVGGPSKQFPTKRLRDLPVRELNLEDFRVNPNLNEGIMHAFSEVVRGHARKCLPGCTDPSCCGQNFLAMAENAGPEMFDVPKGFASSQESISAEEHERDDQGNFIVTARVGGTKTALHPNDIRVLKNYLGQAFSFDLLSSMNAKGLKDTVSEARADWLSEKYGRHRQAFTRRPTPPLYWRTDMPSTQELEKQRKEAKEANAKEVQERARIALRGGGRWVFRDEV</sequence>
<dbReference type="GeneID" id="54422556"/>
<evidence type="ECO:0000313" key="7">
    <source>
        <dbReference type="EMBL" id="KAF1810019.1"/>
    </source>
</evidence>
<dbReference type="OrthoDB" id="5801062at2759"/>
<feature type="coiled-coil region" evidence="4">
    <location>
        <begin position="43"/>
        <end position="110"/>
    </location>
</feature>
<dbReference type="InterPro" id="IPR013882">
    <property type="entry name" value="Ctp1_C"/>
</dbReference>
<feature type="domain" description="DNA endonuclease activator Ctp1 C-terminal" evidence="6">
    <location>
        <begin position="598"/>
        <end position="746"/>
    </location>
</feature>
<dbReference type="GO" id="GO:0005634">
    <property type="term" value="C:nucleus"/>
    <property type="evidence" value="ECO:0007669"/>
    <property type="project" value="UniProtKB-SubCell"/>
</dbReference>
<evidence type="ECO:0000259" key="6">
    <source>
        <dbReference type="Pfam" id="PF08573"/>
    </source>
</evidence>
<dbReference type="AlphaFoldDB" id="A0A6G1FWL2"/>
<evidence type="ECO:0000256" key="1">
    <source>
        <dbReference type="ARBA" id="ARBA00004123"/>
    </source>
</evidence>
<protein>
    <recommendedName>
        <fullName evidence="6">DNA endonuclease activator Ctp1 C-terminal domain-containing protein</fullName>
    </recommendedName>
</protein>
<name>A0A6G1FWL2_9PEZI</name>
<keyword evidence="4" id="KW-0175">Coiled coil</keyword>
<feature type="compositionally biased region" description="Basic and acidic residues" evidence="5">
    <location>
        <begin position="480"/>
        <end position="491"/>
    </location>
</feature>
<gene>
    <name evidence="7 9" type="ORF">P152DRAFT_484111</name>
</gene>
<evidence type="ECO:0000256" key="3">
    <source>
        <dbReference type="ARBA" id="ARBA00023242"/>
    </source>
</evidence>
<feature type="region of interest" description="Disordered" evidence="5">
    <location>
        <begin position="443"/>
        <end position="571"/>
    </location>
</feature>
<dbReference type="Proteomes" id="UP000504638">
    <property type="component" value="Unplaced"/>
</dbReference>
<evidence type="ECO:0000313" key="8">
    <source>
        <dbReference type="Proteomes" id="UP000504638"/>
    </source>
</evidence>
<evidence type="ECO:0000256" key="5">
    <source>
        <dbReference type="SAM" id="MobiDB-lite"/>
    </source>
</evidence>
<keyword evidence="8" id="KW-1185">Reference proteome</keyword>
<dbReference type="GO" id="GO:0006281">
    <property type="term" value="P:DNA repair"/>
    <property type="evidence" value="ECO:0007669"/>
    <property type="project" value="InterPro"/>
</dbReference>
<feature type="compositionally biased region" description="Basic and acidic residues" evidence="5">
    <location>
        <begin position="372"/>
        <end position="383"/>
    </location>
</feature>
<keyword evidence="2" id="KW-0227">DNA damage</keyword>
<evidence type="ECO:0000256" key="2">
    <source>
        <dbReference type="ARBA" id="ARBA00022763"/>
    </source>
</evidence>
<keyword evidence="3" id="KW-0539">Nucleus</keyword>
<evidence type="ECO:0000256" key="4">
    <source>
        <dbReference type="SAM" id="Coils"/>
    </source>
</evidence>
<evidence type="ECO:0000313" key="9">
    <source>
        <dbReference type="RefSeq" id="XP_033531650.1"/>
    </source>
</evidence>
<reference evidence="7 9" key="1">
    <citation type="submission" date="2020-01" db="EMBL/GenBank/DDBJ databases">
        <authorList>
            <consortium name="DOE Joint Genome Institute"/>
            <person name="Haridas S."/>
            <person name="Albert R."/>
            <person name="Binder M."/>
            <person name="Bloem J."/>
            <person name="Labutti K."/>
            <person name="Salamov A."/>
            <person name="Andreopoulos B."/>
            <person name="Baker S.E."/>
            <person name="Barry K."/>
            <person name="Bills G."/>
            <person name="Bluhm B.H."/>
            <person name="Cannon C."/>
            <person name="Castanera R."/>
            <person name="Culley D.E."/>
            <person name="Daum C."/>
            <person name="Ezra D."/>
            <person name="Gonzalez J.B."/>
            <person name="Henrissat B."/>
            <person name="Kuo A."/>
            <person name="Liang C."/>
            <person name="Lipzen A."/>
            <person name="Lutzoni F."/>
            <person name="Magnuson J."/>
            <person name="Mondo S."/>
            <person name="Nolan M."/>
            <person name="Ohm R."/>
            <person name="Pangilinan J."/>
            <person name="Park H.-J."/>
            <person name="Ramirez L."/>
            <person name="Alfaro M."/>
            <person name="Sun H."/>
            <person name="Tritt A."/>
            <person name="Yoshinaga Y."/>
            <person name="Zwiers L.-H."/>
            <person name="Turgeon B.G."/>
            <person name="Goodwin S.B."/>
            <person name="Spatafora J.W."/>
            <person name="Crous P.W."/>
            <person name="Grigoriev I.V."/>
        </authorList>
    </citation>
    <scope>NUCLEOTIDE SEQUENCE</scope>
    <source>
        <strain evidence="7 9">CBS 781.70</strain>
    </source>
</reference>
<dbReference type="Pfam" id="PF08573">
    <property type="entry name" value="SAE2"/>
    <property type="match status" value="1"/>
</dbReference>
<feature type="region of interest" description="Disordered" evidence="5">
    <location>
        <begin position="369"/>
        <end position="405"/>
    </location>
</feature>
<organism evidence="7">
    <name type="scientific">Eremomyces bilateralis CBS 781.70</name>
    <dbReference type="NCBI Taxonomy" id="1392243"/>
    <lineage>
        <taxon>Eukaryota</taxon>
        <taxon>Fungi</taxon>
        <taxon>Dikarya</taxon>
        <taxon>Ascomycota</taxon>
        <taxon>Pezizomycotina</taxon>
        <taxon>Dothideomycetes</taxon>
        <taxon>Dothideomycetes incertae sedis</taxon>
        <taxon>Eremomycetales</taxon>
        <taxon>Eremomycetaceae</taxon>
        <taxon>Eremomyces</taxon>
    </lineage>
</organism>